<dbReference type="EMBL" id="CADCWO010000186">
    <property type="protein sequence ID" value="CAA9583878.1"/>
    <property type="molecule type" value="Genomic_DNA"/>
</dbReference>
<protein>
    <submittedName>
        <fullName evidence="1">Mobile element protein</fullName>
    </submittedName>
</protein>
<feature type="non-terminal residue" evidence="1">
    <location>
        <position position="1"/>
    </location>
</feature>
<name>A0A6J4VN83_9CYAN</name>
<gene>
    <name evidence="1" type="ORF">AVDCRST_MAG81-3478</name>
</gene>
<reference evidence="1" key="1">
    <citation type="submission" date="2020-02" db="EMBL/GenBank/DDBJ databases">
        <authorList>
            <person name="Meier V. D."/>
        </authorList>
    </citation>
    <scope>NUCLEOTIDE SEQUENCE</scope>
    <source>
        <strain evidence="1">AVDCRST_MAG81</strain>
    </source>
</reference>
<sequence length="65" mass="7042">CMWMKRGLIIEQSTPTATVRLGNASTHSNPASVPNGSAGLLPSSEVYRKNYSPGHLRVREVVCTD</sequence>
<organism evidence="1">
    <name type="scientific">uncultured Synechococcales cyanobacterium</name>
    <dbReference type="NCBI Taxonomy" id="1936017"/>
    <lineage>
        <taxon>Bacteria</taxon>
        <taxon>Bacillati</taxon>
        <taxon>Cyanobacteriota</taxon>
        <taxon>Cyanophyceae</taxon>
        <taxon>Synechococcales</taxon>
        <taxon>environmental samples</taxon>
    </lineage>
</organism>
<evidence type="ECO:0000313" key="1">
    <source>
        <dbReference type="EMBL" id="CAA9583878.1"/>
    </source>
</evidence>
<proteinExistence type="predicted"/>
<feature type="non-terminal residue" evidence="1">
    <location>
        <position position="65"/>
    </location>
</feature>
<dbReference type="AlphaFoldDB" id="A0A6J4VN83"/>
<accession>A0A6J4VN83</accession>